<organism evidence="1 2">
    <name type="scientific">Cichorium intybus</name>
    <name type="common">Chicory</name>
    <dbReference type="NCBI Taxonomy" id="13427"/>
    <lineage>
        <taxon>Eukaryota</taxon>
        <taxon>Viridiplantae</taxon>
        <taxon>Streptophyta</taxon>
        <taxon>Embryophyta</taxon>
        <taxon>Tracheophyta</taxon>
        <taxon>Spermatophyta</taxon>
        <taxon>Magnoliopsida</taxon>
        <taxon>eudicotyledons</taxon>
        <taxon>Gunneridae</taxon>
        <taxon>Pentapetalae</taxon>
        <taxon>asterids</taxon>
        <taxon>campanulids</taxon>
        <taxon>Asterales</taxon>
        <taxon>Asteraceae</taxon>
        <taxon>Cichorioideae</taxon>
        <taxon>Cichorieae</taxon>
        <taxon>Cichoriinae</taxon>
        <taxon>Cichorium</taxon>
    </lineage>
</organism>
<proteinExistence type="predicted"/>
<dbReference type="Proteomes" id="UP001055811">
    <property type="component" value="Linkage Group LG04"/>
</dbReference>
<evidence type="ECO:0000313" key="2">
    <source>
        <dbReference type="Proteomes" id="UP001055811"/>
    </source>
</evidence>
<sequence length="362" mass="41673">MFKTFKAEVENQLDCKIKVVRSDRGGEYYGRHTDVGQSPGLFADFCKSHGIVNQFTMPGTPQQNRVAERRNRTLMDMVRSMITNSSLPQFLWTEALKAAVHILNRVPSKCVPKTPYEIWTGRKPKLNYLRVWGCPAEAKVYNPQIKKLDSKTISCYFVGYPERSKGYRFYAPTHTTRIVETRCAEFLENGDDSGSNGSKILELNEESMPSQTSNILVPIPITVQDSTPTPQHVDVVPIEPEPLHHEIPYNNELVEEAQQPLRRLRRERRPMNYDDFITYLNEVDYDLGQIQDPTSYNEAINSDCSHKWIEAMNDELSSMHTNDVWELAELPKGAKVVDCKWVFKTKLDPNGNVEHFKARSEW</sequence>
<dbReference type="EMBL" id="CM042012">
    <property type="protein sequence ID" value="KAI3751205.1"/>
    <property type="molecule type" value="Genomic_DNA"/>
</dbReference>
<protein>
    <submittedName>
        <fullName evidence="1">Uncharacterized protein</fullName>
    </submittedName>
</protein>
<name>A0ACB9DXM1_CICIN</name>
<keyword evidence="2" id="KW-1185">Reference proteome</keyword>
<reference evidence="2" key="1">
    <citation type="journal article" date="2022" name="Mol. Ecol. Resour.">
        <title>The genomes of chicory, endive, great burdock and yacon provide insights into Asteraceae palaeo-polyploidization history and plant inulin production.</title>
        <authorList>
            <person name="Fan W."/>
            <person name="Wang S."/>
            <person name="Wang H."/>
            <person name="Wang A."/>
            <person name="Jiang F."/>
            <person name="Liu H."/>
            <person name="Zhao H."/>
            <person name="Xu D."/>
            <person name="Zhang Y."/>
        </authorList>
    </citation>
    <scope>NUCLEOTIDE SEQUENCE [LARGE SCALE GENOMIC DNA]</scope>
    <source>
        <strain evidence="2">cv. Punajuju</strain>
    </source>
</reference>
<gene>
    <name evidence="1" type="ORF">L2E82_22253</name>
</gene>
<reference evidence="1 2" key="2">
    <citation type="journal article" date="2022" name="Mol. Ecol. Resour.">
        <title>The genomes of chicory, endive, great burdock and yacon provide insights into Asteraceae paleo-polyploidization history and plant inulin production.</title>
        <authorList>
            <person name="Fan W."/>
            <person name="Wang S."/>
            <person name="Wang H."/>
            <person name="Wang A."/>
            <person name="Jiang F."/>
            <person name="Liu H."/>
            <person name="Zhao H."/>
            <person name="Xu D."/>
            <person name="Zhang Y."/>
        </authorList>
    </citation>
    <scope>NUCLEOTIDE SEQUENCE [LARGE SCALE GENOMIC DNA]</scope>
    <source>
        <strain evidence="2">cv. Punajuju</strain>
        <tissue evidence="1">Leaves</tissue>
    </source>
</reference>
<accession>A0ACB9DXM1</accession>
<comment type="caution">
    <text evidence="1">The sequence shown here is derived from an EMBL/GenBank/DDBJ whole genome shotgun (WGS) entry which is preliminary data.</text>
</comment>
<evidence type="ECO:0000313" key="1">
    <source>
        <dbReference type="EMBL" id="KAI3751205.1"/>
    </source>
</evidence>